<dbReference type="Pfam" id="PF13238">
    <property type="entry name" value="AAA_18"/>
    <property type="match status" value="1"/>
</dbReference>
<proteinExistence type="predicted"/>
<dbReference type="AlphaFoldDB" id="A0A2H0V8Z7"/>
<protein>
    <recommendedName>
        <fullName evidence="3">Dephospho-CoA kinase</fullName>
    </recommendedName>
</protein>
<organism evidence="1 2">
    <name type="scientific">Candidatus Falkowbacteria bacterium CG10_big_fil_rev_8_21_14_0_10_37_18</name>
    <dbReference type="NCBI Taxonomy" id="1974562"/>
    <lineage>
        <taxon>Bacteria</taxon>
        <taxon>Candidatus Falkowiibacteriota</taxon>
    </lineage>
</organism>
<dbReference type="InterPro" id="IPR027417">
    <property type="entry name" value="P-loop_NTPase"/>
</dbReference>
<dbReference type="EMBL" id="PFAL01000015">
    <property type="protein sequence ID" value="PIR95587.1"/>
    <property type="molecule type" value="Genomic_DNA"/>
</dbReference>
<dbReference type="Gene3D" id="3.40.50.300">
    <property type="entry name" value="P-loop containing nucleotide triphosphate hydrolases"/>
    <property type="match status" value="1"/>
</dbReference>
<comment type="caution">
    <text evidence="1">The sequence shown here is derived from an EMBL/GenBank/DDBJ whole genome shotgun (WGS) entry which is preliminary data.</text>
</comment>
<evidence type="ECO:0008006" key="3">
    <source>
        <dbReference type="Google" id="ProtNLM"/>
    </source>
</evidence>
<dbReference type="Proteomes" id="UP000229972">
    <property type="component" value="Unassembled WGS sequence"/>
</dbReference>
<dbReference type="SUPFAM" id="SSF52540">
    <property type="entry name" value="P-loop containing nucleoside triphosphate hydrolases"/>
    <property type="match status" value="1"/>
</dbReference>
<evidence type="ECO:0000313" key="2">
    <source>
        <dbReference type="Proteomes" id="UP000229972"/>
    </source>
</evidence>
<accession>A0A2H0V8Z7</accession>
<evidence type="ECO:0000313" key="1">
    <source>
        <dbReference type="EMBL" id="PIR95587.1"/>
    </source>
</evidence>
<gene>
    <name evidence="1" type="ORF">COT93_01495</name>
</gene>
<sequence>MSKIIIGLTGQIASGKDVSKKYLEEKYKAKSFRFSTIMREIVTRLGLEINRHNLVNISLCLRQTFGEDLFAKTMANDVMNDSSEIIVVDGIRRLADIEYLKKVPGFHLISVDATPEIRYDRLIKRNENKGDSEKTYEQFLADEKLETEASIPAVMAQAETTIHNNGNFAELYQQIEIIMKNLNK</sequence>
<reference evidence="2" key="1">
    <citation type="submission" date="2017-09" db="EMBL/GenBank/DDBJ databases">
        <title>Depth-based differentiation of microbial function through sediment-hosted aquifers and enrichment of novel symbionts in the deep terrestrial subsurface.</title>
        <authorList>
            <person name="Probst A.J."/>
            <person name="Ladd B."/>
            <person name="Jarett J.K."/>
            <person name="Geller-Mcgrath D.E."/>
            <person name="Sieber C.M.K."/>
            <person name="Emerson J.B."/>
            <person name="Anantharaman K."/>
            <person name="Thomas B.C."/>
            <person name="Malmstrom R."/>
            <person name="Stieglmeier M."/>
            <person name="Klingl A."/>
            <person name="Woyke T."/>
            <person name="Ryan C.M."/>
            <person name="Banfield J.F."/>
        </authorList>
    </citation>
    <scope>NUCLEOTIDE SEQUENCE [LARGE SCALE GENOMIC DNA]</scope>
</reference>
<name>A0A2H0V8Z7_9BACT</name>
<dbReference type="PANTHER" id="PTHR41930:SF1">
    <property type="entry name" value="DEPHOSPHO-COA KINASE"/>
    <property type="match status" value="1"/>
</dbReference>
<dbReference type="PANTHER" id="PTHR41930">
    <property type="entry name" value="UPF0200 PROTEIN MJ1399"/>
    <property type="match status" value="1"/>
</dbReference>